<keyword evidence="2" id="KW-1133">Transmembrane helix</keyword>
<gene>
    <name evidence="3" type="ORF">HNR67_007883</name>
</gene>
<reference evidence="3 4" key="1">
    <citation type="submission" date="2020-08" db="EMBL/GenBank/DDBJ databases">
        <title>Sequencing the genomes of 1000 actinobacteria strains.</title>
        <authorList>
            <person name="Klenk H.-P."/>
        </authorList>
    </citation>
    <scope>NUCLEOTIDE SEQUENCE [LARGE SCALE GENOMIC DNA]</scope>
    <source>
        <strain evidence="3 4">DSM 44230</strain>
    </source>
</reference>
<keyword evidence="4" id="KW-1185">Reference proteome</keyword>
<keyword evidence="2" id="KW-0472">Membrane</keyword>
<dbReference type="EMBL" id="JACHMH010000001">
    <property type="protein sequence ID" value="MBB4681765.1"/>
    <property type="molecule type" value="Genomic_DNA"/>
</dbReference>
<feature type="compositionally biased region" description="Pro residues" evidence="1">
    <location>
        <begin position="160"/>
        <end position="191"/>
    </location>
</feature>
<feature type="region of interest" description="Disordered" evidence="1">
    <location>
        <begin position="142"/>
        <end position="240"/>
    </location>
</feature>
<dbReference type="RefSeq" id="WP_185008583.1">
    <property type="nucleotide sequence ID" value="NZ_BAAAUI010000063.1"/>
</dbReference>
<feature type="transmembrane region" description="Helical" evidence="2">
    <location>
        <begin position="61"/>
        <end position="85"/>
    </location>
</feature>
<name>A0A7W7CII9_9PSEU</name>
<feature type="region of interest" description="Disordered" evidence="1">
    <location>
        <begin position="1"/>
        <end position="40"/>
    </location>
</feature>
<evidence type="ECO:0000256" key="2">
    <source>
        <dbReference type="SAM" id="Phobius"/>
    </source>
</evidence>
<sequence>MTAPARQTPPELPEHASPAKPGERGRSDAAERAYARREQRKDRWLRPVQERAAATGFRAPFVLMVMSLLGIGLVTSLWLTTAAAADSVKLEQIKKDARAQAELVELLRREVATKESPAELDRKAREMGLLPAVDPAMLVQRPDGSWGLVGEPKAVKPAPRQQPSPPVQNPAPPANPPAQNPAPPAQNPPPDQGQQGGGQGQPAQGQPGAPDQQGQPGGQPAQGQQQPGGPAGVGQPGGAG</sequence>
<proteinExistence type="predicted"/>
<feature type="compositionally biased region" description="Low complexity" evidence="1">
    <location>
        <begin position="201"/>
        <end position="228"/>
    </location>
</feature>
<accession>A0A7W7CII9</accession>
<keyword evidence="2" id="KW-0812">Transmembrane</keyword>
<protein>
    <recommendedName>
        <fullName evidence="5">Cell division protein FtsL</fullName>
    </recommendedName>
</protein>
<evidence type="ECO:0000256" key="1">
    <source>
        <dbReference type="SAM" id="MobiDB-lite"/>
    </source>
</evidence>
<evidence type="ECO:0000313" key="4">
    <source>
        <dbReference type="Proteomes" id="UP000533598"/>
    </source>
</evidence>
<feature type="compositionally biased region" description="Basic and acidic residues" evidence="1">
    <location>
        <begin position="21"/>
        <end position="40"/>
    </location>
</feature>
<comment type="caution">
    <text evidence="3">The sequence shown here is derived from an EMBL/GenBank/DDBJ whole genome shotgun (WGS) entry which is preliminary data.</text>
</comment>
<feature type="compositionally biased region" description="Gly residues" evidence="1">
    <location>
        <begin position="229"/>
        <end position="240"/>
    </location>
</feature>
<evidence type="ECO:0008006" key="5">
    <source>
        <dbReference type="Google" id="ProtNLM"/>
    </source>
</evidence>
<evidence type="ECO:0000313" key="3">
    <source>
        <dbReference type="EMBL" id="MBB4681765.1"/>
    </source>
</evidence>
<organism evidence="3 4">
    <name type="scientific">Crossiella cryophila</name>
    <dbReference type="NCBI Taxonomy" id="43355"/>
    <lineage>
        <taxon>Bacteria</taxon>
        <taxon>Bacillati</taxon>
        <taxon>Actinomycetota</taxon>
        <taxon>Actinomycetes</taxon>
        <taxon>Pseudonocardiales</taxon>
        <taxon>Pseudonocardiaceae</taxon>
        <taxon>Crossiella</taxon>
    </lineage>
</organism>
<dbReference type="Proteomes" id="UP000533598">
    <property type="component" value="Unassembled WGS sequence"/>
</dbReference>
<dbReference type="AlphaFoldDB" id="A0A7W7CII9"/>